<dbReference type="InterPro" id="IPR050476">
    <property type="entry name" value="Insect_CytP450_Detox"/>
</dbReference>
<keyword evidence="5 13" id="KW-0349">Heme</keyword>
<dbReference type="GO" id="GO:0020037">
    <property type="term" value="F:heme binding"/>
    <property type="evidence" value="ECO:0007669"/>
    <property type="project" value="InterPro"/>
</dbReference>
<evidence type="ECO:0000256" key="4">
    <source>
        <dbReference type="ARBA" id="ARBA00010617"/>
    </source>
</evidence>
<evidence type="ECO:0000256" key="6">
    <source>
        <dbReference type="ARBA" id="ARBA00022723"/>
    </source>
</evidence>
<dbReference type="PANTHER" id="PTHR24292:SF100">
    <property type="entry name" value="CYTOCHROME P450 6A16, ISOFORM B-RELATED"/>
    <property type="match status" value="1"/>
</dbReference>
<dbReference type="SUPFAM" id="SSF48264">
    <property type="entry name" value="Cytochrome P450"/>
    <property type="match status" value="2"/>
</dbReference>
<feature type="transmembrane region" description="Helical" evidence="14">
    <location>
        <begin position="513"/>
        <end position="535"/>
    </location>
</feature>
<keyword evidence="14" id="KW-0812">Transmembrane</keyword>
<evidence type="ECO:0000256" key="12">
    <source>
        <dbReference type="ARBA" id="ARBA00023136"/>
    </source>
</evidence>
<dbReference type="CDD" id="cd11056">
    <property type="entry name" value="CYP6-like"/>
    <property type="match status" value="2"/>
</dbReference>
<dbReference type="GO" id="GO:0005506">
    <property type="term" value="F:iron ion binding"/>
    <property type="evidence" value="ECO:0007669"/>
    <property type="project" value="InterPro"/>
</dbReference>
<gene>
    <name evidence="17" type="primary">LOC117138513</name>
</gene>
<dbReference type="InterPro" id="IPR002401">
    <property type="entry name" value="Cyt_P450_E_grp-I"/>
</dbReference>
<keyword evidence="16" id="KW-1185">Reference proteome</keyword>
<keyword evidence="6 13" id="KW-0479">Metal-binding</keyword>
<feature type="transmembrane region" description="Helical" evidence="14">
    <location>
        <begin position="735"/>
        <end position="757"/>
    </location>
</feature>
<evidence type="ECO:0000256" key="3">
    <source>
        <dbReference type="ARBA" id="ARBA00004406"/>
    </source>
</evidence>
<evidence type="ECO:0000256" key="5">
    <source>
        <dbReference type="ARBA" id="ARBA00022617"/>
    </source>
</evidence>
<evidence type="ECO:0000256" key="14">
    <source>
        <dbReference type="SAM" id="Phobius"/>
    </source>
</evidence>
<evidence type="ECO:0000313" key="16">
    <source>
        <dbReference type="Proteomes" id="UP000515162"/>
    </source>
</evidence>
<dbReference type="FunFam" id="1.10.630.10:FF:000042">
    <property type="entry name" value="Cytochrome P450"/>
    <property type="match status" value="2"/>
</dbReference>
<dbReference type="Gene3D" id="1.10.630.10">
    <property type="entry name" value="Cytochrome P450"/>
    <property type="match status" value="2"/>
</dbReference>
<organism evidence="16 17">
    <name type="scientific">Drosophila mauritiana</name>
    <name type="common">Fruit fly</name>
    <dbReference type="NCBI Taxonomy" id="7226"/>
    <lineage>
        <taxon>Eukaryota</taxon>
        <taxon>Metazoa</taxon>
        <taxon>Ecdysozoa</taxon>
        <taxon>Arthropoda</taxon>
        <taxon>Hexapoda</taxon>
        <taxon>Insecta</taxon>
        <taxon>Pterygota</taxon>
        <taxon>Neoptera</taxon>
        <taxon>Endopterygota</taxon>
        <taxon>Diptera</taxon>
        <taxon>Brachycera</taxon>
        <taxon>Muscomorpha</taxon>
        <taxon>Ephydroidea</taxon>
        <taxon>Drosophilidae</taxon>
        <taxon>Drosophila</taxon>
        <taxon>Sophophora</taxon>
    </lineage>
</organism>
<dbReference type="GO" id="GO:0004497">
    <property type="term" value="F:monooxygenase activity"/>
    <property type="evidence" value="ECO:0007669"/>
    <property type="project" value="UniProtKB-KW"/>
</dbReference>
<keyword evidence="7" id="KW-0256">Endoplasmic reticulum</keyword>
<keyword evidence="10 13" id="KW-0408">Iron</keyword>
<dbReference type="PRINTS" id="PR00385">
    <property type="entry name" value="P450"/>
</dbReference>
<evidence type="ECO:0000256" key="2">
    <source>
        <dbReference type="ARBA" id="ARBA00004174"/>
    </source>
</evidence>
<feature type="binding site" description="axial binding residue" evidence="13">
    <location>
        <position position="445"/>
    </location>
    <ligand>
        <name>heme</name>
        <dbReference type="ChEBI" id="CHEBI:30413"/>
    </ligand>
    <ligandPart>
        <name>Fe</name>
        <dbReference type="ChEBI" id="CHEBI:18248"/>
    </ligandPart>
</feature>
<evidence type="ECO:0000256" key="1">
    <source>
        <dbReference type="ARBA" id="ARBA00001971"/>
    </source>
</evidence>
<evidence type="ECO:0000313" key="17">
    <source>
        <dbReference type="RefSeq" id="XP_033156538.1"/>
    </source>
</evidence>
<comment type="cofactor">
    <cofactor evidence="1 13">
        <name>heme</name>
        <dbReference type="ChEBI" id="CHEBI:30413"/>
    </cofactor>
</comment>
<dbReference type="GeneID" id="117138513"/>
<comment type="similarity">
    <text evidence="4">Belongs to the cytochrome P450 family.</text>
</comment>
<protein>
    <submittedName>
        <fullName evidence="17">Uncharacterized protein LOC117138513</fullName>
    </submittedName>
</protein>
<accession>A0A6P8JL29</accession>
<keyword evidence="15" id="KW-0732">Signal</keyword>
<dbReference type="InterPro" id="IPR036396">
    <property type="entry name" value="Cyt_P450_sf"/>
</dbReference>
<dbReference type="PRINTS" id="PR00463">
    <property type="entry name" value="EP450I"/>
</dbReference>
<feature type="chain" id="PRO_5028265317" evidence="15">
    <location>
        <begin position="25"/>
        <end position="1018"/>
    </location>
</feature>
<evidence type="ECO:0000256" key="13">
    <source>
        <dbReference type="PIRSR" id="PIRSR602401-1"/>
    </source>
</evidence>
<dbReference type="AlphaFoldDB" id="A0A6P8JL29"/>
<proteinExistence type="inferred from homology"/>
<evidence type="ECO:0000256" key="7">
    <source>
        <dbReference type="ARBA" id="ARBA00022824"/>
    </source>
</evidence>
<dbReference type="Proteomes" id="UP000515162">
    <property type="component" value="Chromosome 2R"/>
</dbReference>
<dbReference type="InterPro" id="IPR001128">
    <property type="entry name" value="Cyt_P450"/>
</dbReference>
<sequence length="1018" mass="116948">MSLLLTLIAILVSLLLFVARRRHGYWQRRGIPHDVPHPIYGNMKDWPKKRHIAMIFRDYYLKYKSSDYPFAGFYFFFTRSAVITDLELVKRVLIKDFNNFENRGIFYNEIDDPLSATLFSIEGQKWRHLRHKLTPTFTSGKMKNMFPIVVKVGEEMEKVFSAKTATGQGQVLEIVDLVARYTADVIGNCAFGLNCNSLQNPKAEFVAIGKRAIIERRYGGLLDFLIFGFPKLSRRLRLKMNVQDVEDFYTGIVRNTIDYRLRTNEKRNDFMDSLIEMYEKEQAGNTEDGLSFNEILAQAFIFFVAGFETSSTTMGFALYELARNQDIQDRLREEINSVLGKHNNEFTYEGIKEMKYLEQVVMETLRKYPVLAHLTRMTQTDFSPEDPKYFIAKGTIVVIPALGIHYDPEIYPEPEKFKPERFTDEAIAARPSCTWLPFGEGPRNCIGLRFGLMQACVGLAYLIRGYKFSVSAETQIPMKIVVKSILLSAENGIHLKVEKLSKQRLELVSQISLLKMAILLGLVVGVLTLAAWWVLQNYTYWKRRGIPHDPPNIPLGNTSELWRTMPLASILKRTYLKFSKQTDGPFVGFYLYAMKYIVITDVDFLKTVLIRDFDKFHDRGVYHNEKDDPLTNNLATIEGQKWKNLRQKLTPTFTSVKMKSMFSTVLNVGDEMIRVVDKKLSSSSQTLEVTDLVSRFTSDVIGICAFGLECNSLRDPKAEFVQMGYSALRERRHGWLVDLLIFGMPKLAVKLGFQFLLPSVQKFYMKIVQDTIDYRVKSKVTRNDFMDTLIEMKLQYDKGDKENGLAFNEVAAQAFVFLLAGFEAGSTTMGFTLYELACNQDVQDKLRAEIDSVLEKHNGKLEYDSMQELIYMEKVINESLRKHPVVAHLARIATKPYQHSNPKYYIEAGTGVLVSILGIHHDPEFYPEPEKFIPERFDEEQVKKRPTCAFLPFGAGPRNCIGLRFGRMQVVIGLALLIHNFRFELHPKTPVPMKYTIKNLLLGSEGGIHLNVTKVVRD</sequence>
<evidence type="ECO:0000256" key="15">
    <source>
        <dbReference type="SAM" id="SignalP"/>
    </source>
</evidence>
<keyword evidence="9" id="KW-0560">Oxidoreductase</keyword>
<feature type="signal peptide" evidence="15">
    <location>
        <begin position="1"/>
        <end position="24"/>
    </location>
</feature>
<dbReference type="PROSITE" id="PS00086">
    <property type="entry name" value="CYTOCHROME_P450"/>
    <property type="match status" value="2"/>
</dbReference>
<comment type="subcellular location">
    <subcellularLocation>
        <location evidence="3">Endoplasmic reticulum membrane</location>
        <topology evidence="3">Peripheral membrane protein</topology>
    </subcellularLocation>
    <subcellularLocation>
        <location evidence="2">Microsome membrane</location>
        <topology evidence="2">Peripheral membrane protein</topology>
    </subcellularLocation>
</comment>
<dbReference type="Pfam" id="PF00067">
    <property type="entry name" value="p450"/>
    <property type="match status" value="2"/>
</dbReference>
<evidence type="ECO:0000256" key="11">
    <source>
        <dbReference type="ARBA" id="ARBA00023033"/>
    </source>
</evidence>
<dbReference type="InterPro" id="IPR017972">
    <property type="entry name" value="Cyt_P450_CS"/>
</dbReference>
<dbReference type="RefSeq" id="XP_033156538.1">
    <property type="nucleotide sequence ID" value="XM_033300647.1"/>
</dbReference>
<dbReference type="GO" id="GO:0005789">
    <property type="term" value="C:endoplasmic reticulum membrane"/>
    <property type="evidence" value="ECO:0007669"/>
    <property type="project" value="UniProtKB-SubCell"/>
</dbReference>
<evidence type="ECO:0000256" key="8">
    <source>
        <dbReference type="ARBA" id="ARBA00022848"/>
    </source>
</evidence>
<name>A0A6P8JL29_DROMA</name>
<evidence type="ECO:0000256" key="9">
    <source>
        <dbReference type="ARBA" id="ARBA00023002"/>
    </source>
</evidence>
<dbReference type="GO" id="GO:0016705">
    <property type="term" value="F:oxidoreductase activity, acting on paired donors, with incorporation or reduction of molecular oxygen"/>
    <property type="evidence" value="ECO:0007669"/>
    <property type="project" value="InterPro"/>
</dbReference>
<keyword evidence="14" id="KW-1133">Transmembrane helix</keyword>
<evidence type="ECO:0000256" key="10">
    <source>
        <dbReference type="ARBA" id="ARBA00023004"/>
    </source>
</evidence>
<keyword evidence="8" id="KW-0492">Microsome</keyword>
<dbReference type="PANTHER" id="PTHR24292">
    <property type="entry name" value="CYTOCHROME P450"/>
    <property type="match status" value="1"/>
</dbReference>
<keyword evidence="12 14" id="KW-0472">Membrane</keyword>
<reference evidence="17" key="1">
    <citation type="submission" date="2025-08" db="UniProtKB">
        <authorList>
            <consortium name="RefSeq"/>
        </authorList>
    </citation>
    <scope>IDENTIFICATION</scope>
    <source>
        <strain evidence="17">Mau12</strain>
        <tissue evidence="17">Whole Body</tissue>
    </source>
</reference>
<keyword evidence="11" id="KW-0503">Monooxygenase</keyword>